<dbReference type="AlphaFoldDB" id="A0A0W8FP75"/>
<proteinExistence type="predicted"/>
<evidence type="ECO:0000256" key="6">
    <source>
        <dbReference type="SAM" id="Phobius"/>
    </source>
</evidence>
<evidence type="ECO:0000256" key="4">
    <source>
        <dbReference type="ARBA" id="ARBA00022989"/>
    </source>
</evidence>
<keyword evidence="4 6" id="KW-1133">Transmembrane helix</keyword>
<dbReference type="InterPro" id="IPR020948">
    <property type="entry name" value="P_starv_induced_PsiE-like"/>
</dbReference>
<evidence type="ECO:0000256" key="3">
    <source>
        <dbReference type="ARBA" id="ARBA00022692"/>
    </source>
</evidence>
<sequence>MKKVGKIIQNVIIYSLIVLMTAVLVLATVELGYLIIRYVIESDSAFVNLNQLMELFGVFMLVLIGIELLDTIKVYLKENVMHVEVVVLVAIIAVARKVVVLKIEEIDGLKIIGVAFIIVALAVAYYFIKKSGLMVCSFDENEKEKIVEKEK</sequence>
<dbReference type="GO" id="GO:0005886">
    <property type="term" value="C:plasma membrane"/>
    <property type="evidence" value="ECO:0007669"/>
    <property type="project" value="UniProtKB-SubCell"/>
</dbReference>
<keyword evidence="2" id="KW-1003">Cell membrane</keyword>
<gene>
    <name evidence="7" type="ORF">ASZ90_007653</name>
</gene>
<accession>A0A0W8FP75</accession>
<name>A0A0W8FP75_9ZZZZ</name>
<organism evidence="7">
    <name type="scientific">hydrocarbon metagenome</name>
    <dbReference type="NCBI Taxonomy" id="938273"/>
    <lineage>
        <taxon>unclassified sequences</taxon>
        <taxon>metagenomes</taxon>
        <taxon>ecological metagenomes</taxon>
    </lineage>
</organism>
<keyword evidence="3 6" id="KW-0812">Transmembrane</keyword>
<comment type="caution">
    <text evidence="7">The sequence shown here is derived from an EMBL/GenBank/DDBJ whole genome shotgun (WGS) entry which is preliminary data.</text>
</comment>
<comment type="subcellular location">
    <subcellularLocation>
        <location evidence="1">Cell membrane</location>
        <topology evidence="1">Multi-pass membrane protein</topology>
    </subcellularLocation>
</comment>
<evidence type="ECO:0000313" key="7">
    <source>
        <dbReference type="EMBL" id="KUG22561.1"/>
    </source>
</evidence>
<evidence type="ECO:0000256" key="1">
    <source>
        <dbReference type="ARBA" id="ARBA00004651"/>
    </source>
</evidence>
<dbReference type="Pfam" id="PF06146">
    <property type="entry name" value="PsiE"/>
    <property type="match status" value="1"/>
</dbReference>
<evidence type="ECO:0000256" key="5">
    <source>
        <dbReference type="ARBA" id="ARBA00023136"/>
    </source>
</evidence>
<feature type="transmembrane region" description="Helical" evidence="6">
    <location>
        <begin position="111"/>
        <end position="128"/>
    </location>
</feature>
<keyword evidence="5 6" id="KW-0472">Membrane</keyword>
<feature type="transmembrane region" description="Helical" evidence="6">
    <location>
        <begin position="12"/>
        <end position="40"/>
    </location>
</feature>
<feature type="transmembrane region" description="Helical" evidence="6">
    <location>
        <begin position="81"/>
        <end position="99"/>
    </location>
</feature>
<evidence type="ECO:0008006" key="8">
    <source>
        <dbReference type="Google" id="ProtNLM"/>
    </source>
</evidence>
<dbReference type="EMBL" id="LNQE01000956">
    <property type="protein sequence ID" value="KUG22561.1"/>
    <property type="molecule type" value="Genomic_DNA"/>
</dbReference>
<feature type="transmembrane region" description="Helical" evidence="6">
    <location>
        <begin position="52"/>
        <end position="69"/>
    </location>
</feature>
<evidence type="ECO:0000256" key="2">
    <source>
        <dbReference type="ARBA" id="ARBA00022475"/>
    </source>
</evidence>
<reference evidence="7" key="1">
    <citation type="journal article" date="2015" name="Proc. Natl. Acad. Sci. U.S.A.">
        <title>Networks of energetic and metabolic interactions define dynamics in microbial communities.</title>
        <authorList>
            <person name="Embree M."/>
            <person name="Liu J.K."/>
            <person name="Al-Bassam M.M."/>
            <person name="Zengler K."/>
        </authorList>
    </citation>
    <scope>NUCLEOTIDE SEQUENCE</scope>
</reference>
<protein>
    <recommendedName>
        <fullName evidence="8">Phosphate-starvation-inducible E-like protein</fullName>
    </recommendedName>
</protein>